<evidence type="ECO:0000313" key="1">
    <source>
        <dbReference type="EMBL" id="KAK6629126.1"/>
    </source>
</evidence>
<proteinExistence type="predicted"/>
<gene>
    <name evidence="1" type="ORF">RUM43_002943</name>
</gene>
<dbReference type="Proteomes" id="UP001372834">
    <property type="component" value="Unassembled WGS sequence"/>
</dbReference>
<name>A0AAN8PGS6_POLSC</name>
<organism evidence="1 2">
    <name type="scientific">Polyplax serrata</name>
    <name type="common">Common mouse louse</name>
    <dbReference type="NCBI Taxonomy" id="468196"/>
    <lineage>
        <taxon>Eukaryota</taxon>
        <taxon>Metazoa</taxon>
        <taxon>Ecdysozoa</taxon>
        <taxon>Arthropoda</taxon>
        <taxon>Hexapoda</taxon>
        <taxon>Insecta</taxon>
        <taxon>Pterygota</taxon>
        <taxon>Neoptera</taxon>
        <taxon>Paraneoptera</taxon>
        <taxon>Psocodea</taxon>
        <taxon>Troctomorpha</taxon>
        <taxon>Phthiraptera</taxon>
        <taxon>Anoplura</taxon>
        <taxon>Polyplacidae</taxon>
        <taxon>Polyplax</taxon>
    </lineage>
</organism>
<reference evidence="1 2" key="1">
    <citation type="submission" date="2023-10" db="EMBL/GenBank/DDBJ databases">
        <title>Genomes of two closely related lineages of the louse Polyplax serrata with different host specificities.</title>
        <authorList>
            <person name="Martinu J."/>
            <person name="Tarabai H."/>
            <person name="Stefka J."/>
            <person name="Hypsa V."/>
        </authorList>
    </citation>
    <scope>NUCLEOTIDE SEQUENCE [LARGE SCALE GENOMIC DNA]</scope>
    <source>
        <strain evidence="1">HR10_N</strain>
    </source>
</reference>
<evidence type="ECO:0000313" key="2">
    <source>
        <dbReference type="Proteomes" id="UP001372834"/>
    </source>
</evidence>
<sequence>MQPKEEQQQQQQLDRNIQMRKRWIDVQSPLLSRKWKENEFSRVDTSIAKSSLKSENKRFVLLLYFSTDLKLRLRPVKKVRKEVSRRQRERGRWVRGENQGGFAVMPERVVGVGQVMKTKNNAMD</sequence>
<dbReference type="AlphaFoldDB" id="A0AAN8PGS6"/>
<comment type="caution">
    <text evidence="1">The sequence shown here is derived from an EMBL/GenBank/DDBJ whole genome shotgun (WGS) entry which is preliminary data.</text>
</comment>
<accession>A0AAN8PGS6</accession>
<dbReference type="EMBL" id="JAWJWE010000036">
    <property type="protein sequence ID" value="KAK6629126.1"/>
    <property type="molecule type" value="Genomic_DNA"/>
</dbReference>
<protein>
    <submittedName>
        <fullName evidence="1">Uncharacterized protein</fullName>
    </submittedName>
</protein>